<reference evidence="1 2" key="1">
    <citation type="submission" date="2014-04" db="EMBL/GenBank/DDBJ databases">
        <authorList>
            <consortium name="DOE Joint Genome Institute"/>
            <person name="Kuo A."/>
            <person name="Kohler A."/>
            <person name="Jargeat P."/>
            <person name="Nagy L.G."/>
            <person name="Floudas D."/>
            <person name="Copeland A."/>
            <person name="Barry K.W."/>
            <person name="Cichocki N."/>
            <person name="Veneault-Fourrey C."/>
            <person name="LaButti K."/>
            <person name="Lindquist E.A."/>
            <person name="Lipzen A."/>
            <person name="Lundell T."/>
            <person name="Morin E."/>
            <person name="Murat C."/>
            <person name="Sun H."/>
            <person name="Tunlid A."/>
            <person name="Henrissat B."/>
            <person name="Grigoriev I.V."/>
            <person name="Hibbett D.S."/>
            <person name="Martin F."/>
            <person name="Nordberg H.P."/>
            <person name="Cantor M.N."/>
            <person name="Hua S.X."/>
        </authorList>
    </citation>
    <scope>NUCLEOTIDE SEQUENCE [LARGE SCALE GENOMIC DNA]</scope>
    <source>
        <strain evidence="1 2">Ve08.2h10</strain>
    </source>
</reference>
<gene>
    <name evidence="1" type="ORF">PAXRUDRAFT_829730</name>
</gene>
<proteinExistence type="predicted"/>
<reference evidence="2" key="2">
    <citation type="submission" date="2015-01" db="EMBL/GenBank/DDBJ databases">
        <title>Evolutionary Origins and Diversification of the Mycorrhizal Mutualists.</title>
        <authorList>
            <consortium name="DOE Joint Genome Institute"/>
            <consortium name="Mycorrhizal Genomics Consortium"/>
            <person name="Kohler A."/>
            <person name="Kuo A."/>
            <person name="Nagy L.G."/>
            <person name="Floudas D."/>
            <person name="Copeland A."/>
            <person name="Barry K.W."/>
            <person name="Cichocki N."/>
            <person name="Veneault-Fourrey C."/>
            <person name="LaButti K."/>
            <person name="Lindquist E.A."/>
            <person name="Lipzen A."/>
            <person name="Lundell T."/>
            <person name="Morin E."/>
            <person name="Murat C."/>
            <person name="Riley R."/>
            <person name="Ohm R."/>
            <person name="Sun H."/>
            <person name="Tunlid A."/>
            <person name="Henrissat B."/>
            <person name="Grigoriev I.V."/>
            <person name="Hibbett D.S."/>
            <person name="Martin F."/>
        </authorList>
    </citation>
    <scope>NUCLEOTIDE SEQUENCE [LARGE SCALE GENOMIC DNA]</scope>
    <source>
        <strain evidence="2">Ve08.2h10</strain>
    </source>
</reference>
<dbReference type="HOGENOM" id="CLU_2705581_0_0_1"/>
<dbReference type="AlphaFoldDB" id="A0A0D0DUF3"/>
<dbReference type="EMBL" id="KN825255">
    <property type="protein sequence ID" value="KIK92671.1"/>
    <property type="molecule type" value="Genomic_DNA"/>
</dbReference>
<name>A0A0D0DUF3_9AGAM</name>
<dbReference type="Proteomes" id="UP000054538">
    <property type="component" value="Unassembled WGS sequence"/>
</dbReference>
<evidence type="ECO:0000313" key="2">
    <source>
        <dbReference type="Proteomes" id="UP000054538"/>
    </source>
</evidence>
<organism evidence="1 2">
    <name type="scientific">Paxillus rubicundulus Ve08.2h10</name>
    <dbReference type="NCBI Taxonomy" id="930991"/>
    <lineage>
        <taxon>Eukaryota</taxon>
        <taxon>Fungi</taxon>
        <taxon>Dikarya</taxon>
        <taxon>Basidiomycota</taxon>
        <taxon>Agaricomycotina</taxon>
        <taxon>Agaricomycetes</taxon>
        <taxon>Agaricomycetidae</taxon>
        <taxon>Boletales</taxon>
        <taxon>Paxilineae</taxon>
        <taxon>Paxillaceae</taxon>
        <taxon>Paxillus</taxon>
    </lineage>
</organism>
<keyword evidence="2" id="KW-1185">Reference proteome</keyword>
<accession>A0A0D0DUF3</accession>
<dbReference type="InParanoid" id="A0A0D0DUF3"/>
<protein>
    <submittedName>
        <fullName evidence="1">Uncharacterized protein</fullName>
    </submittedName>
</protein>
<sequence length="73" mass="8089">MTPLTRVYRGMGADQVRRSSKNLRLTDVTPPAPWSTLLRTISPPPQQLHGVKLARSDIRVLAHPACRCTVQDG</sequence>
<evidence type="ECO:0000313" key="1">
    <source>
        <dbReference type="EMBL" id="KIK92671.1"/>
    </source>
</evidence>